<dbReference type="InterPro" id="IPR051906">
    <property type="entry name" value="TolC-like"/>
</dbReference>
<keyword evidence="5" id="KW-0998">Cell outer membrane</keyword>
<keyword evidence="2" id="KW-1134">Transmembrane beta strand</keyword>
<organism evidence="6 7">
    <name type="scientific">Fulvivirga kasyanovii</name>
    <dbReference type="NCBI Taxonomy" id="396812"/>
    <lineage>
        <taxon>Bacteria</taxon>
        <taxon>Pseudomonadati</taxon>
        <taxon>Bacteroidota</taxon>
        <taxon>Cytophagia</taxon>
        <taxon>Cytophagales</taxon>
        <taxon>Fulvivirgaceae</taxon>
        <taxon>Fulvivirga</taxon>
    </lineage>
</organism>
<evidence type="ECO:0000256" key="2">
    <source>
        <dbReference type="ARBA" id="ARBA00022452"/>
    </source>
</evidence>
<keyword evidence="7" id="KW-1185">Reference proteome</keyword>
<evidence type="ECO:0000256" key="5">
    <source>
        <dbReference type="ARBA" id="ARBA00023237"/>
    </source>
</evidence>
<evidence type="ECO:0000313" key="7">
    <source>
        <dbReference type="Proteomes" id="UP000798808"/>
    </source>
</evidence>
<comment type="caution">
    <text evidence="6">The sequence shown here is derived from an EMBL/GenBank/DDBJ whole genome shotgun (WGS) entry which is preliminary data.</text>
</comment>
<dbReference type="Gene3D" id="1.20.1600.10">
    <property type="entry name" value="Outer membrane efflux proteins (OEP)"/>
    <property type="match status" value="1"/>
</dbReference>
<protein>
    <submittedName>
        <fullName evidence="6">TolC family protein</fullName>
    </submittedName>
</protein>
<evidence type="ECO:0000256" key="3">
    <source>
        <dbReference type="ARBA" id="ARBA00022692"/>
    </source>
</evidence>
<dbReference type="SUPFAM" id="SSF56954">
    <property type="entry name" value="Outer membrane efflux proteins (OEP)"/>
    <property type="match status" value="1"/>
</dbReference>
<dbReference type="PANTHER" id="PTHR30026:SF20">
    <property type="entry name" value="OUTER MEMBRANE PROTEIN TOLC"/>
    <property type="match status" value="1"/>
</dbReference>
<dbReference type="PANTHER" id="PTHR30026">
    <property type="entry name" value="OUTER MEMBRANE PROTEIN TOLC"/>
    <property type="match status" value="1"/>
</dbReference>
<dbReference type="Proteomes" id="UP000798808">
    <property type="component" value="Unassembled WGS sequence"/>
</dbReference>
<proteinExistence type="predicted"/>
<evidence type="ECO:0000256" key="1">
    <source>
        <dbReference type="ARBA" id="ARBA00004442"/>
    </source>
</evidence>
<evidence type="ECO:0000256" key="4">
    <source>
        <dbReference type="ARBA" id="ARBA00023136"/>
    </source>
</evidence>
<keyword evidence="3" id="KW-0812">Transmembrane</keyword>
<accession>A0ABW9RKK3</accession>
<gene>
    <name evidence="6" type="ORF">E1163_05825</name>
</gene>
<reference evidence="6 7" key="1">
    <citation type="submission" date="2019-02" db="EMBL/GenBank/DDBJ databases">
        <authorList>
            <person name="Goldberg S.R."/>
            <person name="Haltli B.A."/>
            <person name="Correa H."/>
            <person name="Russell K.G."/>
        </authorList>
    </citation>
    <scope>NUCLEOTIDE SEQUENCE [LARGE SCALE GENOMIC DNA]</scope>
    <source>
        <strain evidence="6 7">JCM 16186</strain>
    </source>
</reference>
<keyword evidence="4" id="KW-0472">Membrane</keyword>
<name>A0ABW9RKK3_9BACT</name>
<dbReference type="EMBL" id="SMLW01000417">
    <property type="protein sequence ID" value="MTI24460.1"/>
    <property type="molecule type" value="Genomic_DNA"/>
</dbReference>
<evidence type="ECO:0000313" key="6">
    <source>
        <dbReference type="EMBL" id="MTI24460.1"/>
    </source>
</evidence>
<comment type="subcellular location">
    <subcellularLocation>
        <location evidence="1">Cell outer membrane</location>
    </subcellularLocation>
</comment>
<sequence length="439" mass="49842">MGKNRKILIYSHMNRIYFIVALFFSLAVFYKATAQHKDKLTLSEAYQLAMANYPLTGQKSLLMEQTELSLSIIRNESLPALSANLEGQLQSESLQIGSDSPESPVFIDMPRESYKAYAQLDYTLYQGGLTHARREVEKANLEVGLNQLEADLRPVKDRINDLFFSIMLSRQQEQLIASSLSNIDASLQNLEAGYNNGTVLESEIIKLKVRKLELQNQQESVLADSKAAIKILGELTGLNLSPATELVLPNYNAVAEVELQRPEQQMYESKKLLLSAQEGTITALRKPRISLFAQGGVGYPNPLNFSDIGHAPYALGGIRMTWKIWDWQTTAQKTERLRVQQKRVDIQKETFEYNIETREDEFLEKMDALTRQIQNHQSIVALQGEILQQSEAQLNNGVINATDYLIQVNAELEARLRLHLYELQLQQLQVKYLTLFGTL</sequence>